<accession>A0A5N8VEA5</accession>
<dbReference type="AlphaFoldDB" id="A0A5N8VEA5"/>
<organism evidence="1 2">
    <name type="scientific">Streptomyces adustus</name>
    <dbReference type="NCBI Taxonomy" id="1609272"/>
    <lineage>
        <taxon>Bacteria</taxon>
        <taxon>Bacillati</taxon>
        <taxon>Actinomycetota</taxon>
        <taxon>Actinomycetes</taxon>
        <taxon>Kitasatosporales</taxon>
        <taxon>Streptomycetaceae</taxon>
        <taxon>Streptomyces</taxon>
    </lineage>
</organism>
<gene>
    <name evidence="1" type="ORF">FNH09_20510</name>
</gene>
<reference evidence="1 2" key="1">
    <citation type="submission" date="2019-07" db="EMBL/GenBank/DDBJ databases">
        <title>New species of Amycolatopsis and Streptomyces.</title>
        <authorList>
            <person name="Duangmal K."/>
            <person name="Teo W.F.A."/>
            <person name="Lipun K."/>
        </authorList>
    </citation>
    <scope>NUCLEOTIDE SEQUENCE [LARGE SCALE GENOMIC DNA]</scope>
    <source>
        <strain evidence="1 2">NBRC 109810</strain>
    </source>
</reference>
<evidence type="ECO:0000313" key="1">
    <source>
        <dbReference type="EMBL" id="MPY33541.1"/>
    </source>
</evidence>
<name>A0A5N8VEA5_9ACTN</name>
<dbReference type="RefSeq" id="WP_152890076.1">
    <property type="nucleotide sequence ID" value="NZ_VJZD01000079.1"/>
</dbReference>
<comment type="caution">
    <text evidence="1">The sequence shown here is derived from an EMBL/GenBank/DDBJ whole genome shotgun (WGS) entry which is preliminary data.</text>
</comment>
<protein>
    <submittedName>
        <fullName evidence="1">Uncharacterized protein</fullName>
    </submittedName>
</protein>
<sequence>MLLLTGSVLLMSCWVGPIATFAAVAVFVVSVYAAPGLARRLALCRALRQLLRVLFSRKDPASCPSSGSSVKWPKRLRCSSLRKLVGTVRSLIVGVMRARQCQVTWQSVR</sequence>
<keyword evidence="2" id="KW-1185">Reference proteome</keyword>
<dbReference type="EMBL" id="VJZD01000079">
    <property type="protein sequence ID" value="MPY33541.1"/>
    <property type="molecule type" value="Genomic_DNA"/>
</dbReference>
<dbReference type="Proteomes" id="UP000325849">
    <property type="component" value="Unassembled WGS sequence"/>
</dbReference>
<proteinExistence type="predicted"/>
<evidence type="ECO:0000313" key="2">
    <source>
        <dbReference type="Proteomes" id="UP000325849"/>
    </source>
</evidence>